<dbReference type="InterPro" id="IPR011050">
    <property type="entry name" value="Pectin_lyase_fold/virulence"/>
</dbReference>
<reference evidence="7" key="1">
    <citation type="submission" date="2020-01" db="EMBL/GenBank/DDBJ databases">
        <authorList>
            <person name="Mishra B."/>
        </authorList>
    </citation>
    <scope>NUCLEOTIDE SEQUENCE [LARGE SCALE GENOMIC DNA]</scope>
</reference>
<evidence type="ECO:0000256" key="5">
    <source>
        <dbReference type="ARBA" id="ARBA00023295"/>
    </source>
</evidence>
<keyword evidence="3" id="KW-1015">Disulfide bond</keyword>
<dbReference type="GO" id="GO:0004650">
    <property type="term" value="F:polygalacturonase activity"/>
    <property type="evidence" value="ECO:0007669"/>
    <property type="project" value="InterPro"/>
</dbReference>
<dbReference type="Proteomes" id="UP000467841">
    <property type="component" value="Unassembled WGS sequence"/>
</dbReference>
<evidence type="ECO:0000256" key="3">
    <source>
        <dbReference type="ARBA" id="ARBA00023157"/>
    </source>
</evidence>
<dbReference type="PANTHER" id="PTHR31736:SF19">
    <property type="entry name" value="PECTIN LYASE SUPERFAMILY PROTEIN-RELATED"/>
    <property type="match status" value="1"/>
</dbReference>
<evidence type="ECO:0008006" key="9">
    <source>
        <dbReference type="Google" id="ProtNLM"/>
    </source>
</evidence>
<dbReference type="Pfam" id="PF00295">
    <property type="entry name" value="Glyco_hydro_28"/>
    <property type="match status" value="1"/>
</dbReference>
<accession>A0A6D2J453</accession>
<dbReference type="PANTHER" id="PTHR31736">
    <property type="match status" value="1"/>
</dbReference>
<evidence type="ECO:0000256" key="4">
    <source>
        <dbReference type="ARBA" id="ARBA00023180"/>
    </source>
</evidence>
<protein>
    <recommendedName>
        <fullName evidence="9">Polygalacturonase</fullName>
    </recommendedName>
</protein>
<sequence>MYLDNSVGSLGADGEKAAVSNVQVTNCTFNQTTNGARIKTWPGGAGYARNIRFENITLIDVKNPIIINQQYIDKRRLNDAEDSAVAISNVIFVGFHGTTSSKDAITLDCSETTRCEGVVIDGINITMADGEKPKFACNNVDGNSDDTSLMRGCFKNV</sequence>
<evidence type="ECO:0000256" key="6">
    <source>
        <dbReference type="RuleBase" id="RU361169"/>
    </source>
</evidence>
<dbReference type="GO" id="GO:0005975">
    <property type="term" value="P:carbohydrate metabolic process"/>
    <property type="evidence" value="ECO:0007669"/>
    <property type="project" value="InterPro"/>
</dbReference>
<keyword evidence="5 6" id="KW-0326">Glycosidase</keyword>
<dbReference type="GO" id="GO:0046576">
    <property type="term" value="F:rhamnogalacturonan alpha-L-rhamnopyranosyl-(1-&gt;4)-alpha-D-galactopyranosyluronide lyase activity"/>
    <property type="evidence" value="ECO:0007669"/>
    <property type="project" value="UniProtKB-ARBA"/>
</dbReference>
<proteinExistence type="inferred from homology"/>
<comment type="similarity">
    <text evidence="1 6">Belongs to the glycosyl hydrolase 28 family.</text>
</comment>
<evidence type="ECO:0000256" key="2">
    <source>
        <dbReference type="ARBA" id="ARBA00022801"/>
    </source>
</evidence>
<organism evidence="7 8">
    <name type="scientific">Microthlaspi erraticum</name>
    <dbReference type="NCBI Taxonomy" id="1685480"/>
    <lineage>
        <taxon>Eukaryota</taxon>
        <taxon>Viridiplantae</taxon>
        <taxon>Streptophyta</taxon>
        <taxon>Embryophyta</taxon>
        <taxon>Tracheophyta</taxon>
        <taxon>Spermatophyta</taxon>
        <taxon>Magnoliopsida</taxon>
        <taxon>eudicotyledons</taxon>
        <taxon>Gunneridae</taxon>
        <taxon>Pentapetalae</taxon>
        <taxon>rosids</taxon>
        <taxon>malvids</taxon>
        <taxon>Brassicales</taxon>
        <taxon>Brassicaceae</taxon>
        <taxon>Coluteocarpeae</taxon>
        <taxon>Microthlaspi</taxon>
    </lineage>
</organism>
<dbReference type="AlphaFoldDB" id="A0A6D2J453"/>
<keyword evidence="4" id="KW-0325">Glycoprotein</keyword>
<keyword evidence="8" id="KW-1185">Reference proteome</keyword>
<dbReference type="EMBL" id="CACVBM020001162">
    <property type="protein sequence ID" value="CAA7035688.1"/>
    <property type="molecule type" value="Genomic_DNA"/>
</dbReference>
<evidence type="ECO:0000256" key="1">
    <source>
        <dbReference type="ARBA" id="ARBA00008834"/>
    </source>
</evidence>
<evidence type="ECO:0000313" key="7">
    <source>
        <dbReference type="EMBL" id="CAA7035688.1"/>
    </source>
</evidence>
<dbReference type="InterPro" id="IPR000743">
    <property type="entry name" value="Glyco_hydro_28"/>
</dbReference>
<evidence type="ECO:0000313" key="8">
    <source>
        <dbReference type="Proteomes" id="UP000467841"/>
    </source>
</evidence>
<gene>
    <name evidence="7" type="ORF">MERR_LOCUS22923</name>
</gene>
<dbReference type="OrthoDB" id="187139at2759"/>
<name>A0A6D2J453_9BRAS</name>
<keyword evidence="2 6" id="KW-0378">Hydrolase</keyword>
<dbReference type="InterPro" id="IPR012334">
    <property type="entry name" value="Pectin_lyas_fold"/>
</dbReference>
<dbReference type="Gene3D" id="2.160.20.10">
    <property type="entry name" value="Single-stranded right-handed beta-helix, Pectin lyase-like"/>
    <property type="match status" value="1"/>
</dbReference>
<comment type="caution">
    <text evidence="7">The sequence shown here is derived from an EMBL/GenBank/DDBJ whole genome shotgun (WGS) entry which is preliminary data.</text>
</comment>
<dbReference type="SUPFAM" id="SSF51126">
    <property type="entry name" value="Pectin lyase-like"/>
    <property type="match status" value="1"/>
</dbReference>